<dbReference type="EMBL" id="FMTS01000001">
    <property type="protein sequence ID" value="SCW44957.1"/>
    <property type="molecule type" value="Genomic_DNA"/>
</dbReference>
<feature type="domain" description="PIN" evidence="1">
    <location>
        <begin position="4"/>
        <end position="112"/>
    </location>
</feature>
<reference evidence="3" key="1">
    <citation type="submission" date="2016-10" db="EMBL/GenBank/DDBJ databases">
        <authorList>
            <person name="Varghese N."/>
            <person name="Submissions S."/>
        </authorList>
    </citation>
    <scope>NUCLEOTIDE SEQUENCE [LARGE SCALE GENOMIC DNA]</scope>
    <source>
        <strain evidence="3">CGMCC 1.3431</strain>
    </source>
</reference>
<sequence>MSAILDASAILALLLKEPGSEMVATWLGEAAISSVNMAEVYSKCADRGLDPSDVKGLFAGLGVEVLSFSDRHAMVTGQLRAQTRSQGLSLGDRACLATGMVEKRRVITADRVWLTLGLDIEITSIR</sequence>
<gene>
    <name evidence="2" type="ORF">SAMN02927928_1313</name>
</gene>
<organism evidence="2 3">
    <name type="scientific">Asticcacaulis taihuensis</name>
    <dbReference type="NCBI Taxonomy" id="260084"/>
    <lineage>
        <taxon>Bacteria</taxon>
        <taxon>Pseudomonadati</taxon>
        <taxon>Pseudomonadota</taxon>
        <taxon>Alphaproteobacteria</taxon>
        <taxon>Caulobacterales</taxon>
        <taxon>Caulobacteraceae</taxon>
        <taxon>Asticcacaulis</taxon>
    </lineage>
</organism>
<evidence type="ECO:0000313" key="2">
    <source>
        <dbReference type="EMBL" id="SCW44957.1"/>
    </source>
</evidence>
<dbReference type="RefSeq" id="WP_090645125.1">
    <property type="nucleotide sequence ID" value="NZ_CBCRYE010000001.1"/>
</dbReference>
<dbReference type="Pfam" id="PF01850">
    <property type="entry name" value="PIN"/>
    <property type="match status" value="1"/>
</dbReference>
<protein>
    <submittedName>
        <fullName evidence="2">PIN domain nuclease, a component of toxin-antitoxin system (PIN domain)</fullName>
    </submittedName>
</protein>
<dbReference type="CDD" id="cd18682">
    <property type="entry name" value="PIN_VapC-like"/>
    <property type="match status" value="1"/>
</dbReference>
<dbReference type="Proteomes" id="UP000199150">
    <property type="component" value="Unassembled WGS sequence"/>
</dbReference>
<name>A0A1G4QKG3_9CAUL</name>
<evidence type="ECO:0000259" key="1">
    <source>
        <dbReference type="Pfam" id="PF01850"/>
    </source>
</evidence>
<keyword evidence="3" id="KW-1185">Reference proteome</keyword>
<dbReference type="InterPro" id="IPR029060">
    <property type="entry name" value="PIN-like_dom_sf"/>
</dbReference>
<proteinExistence type="predicted"/>
<accession>A0A1G4QKG3</accession>
<dbReference type="AlphaFoldDB" id="A0A1G4QKG3"/>
<dbReference type="OrthoDB" id="286092at2"/>
<evidence type="ECO:0000313" key="3">
    <source>
        <dbReference type="Proteomes" id="UP000199150"/>
    </source>
</evidence>
<dbReference type="InterPro" id="IPR002716">
    <property type="entry name" value="PIN_dom"/>
</dbReference>
<dbReference type="Gene3D" id="3.40.50.1010">
    <property type="entry name" value="5'-nuclease"/>
    <property type="match status" value="1"/>
</dbReference>
<dbReference type="SUPFAM" id="SSF88723">
    <property type="entry name" value="PIN domain-like"/>
    <property type="match status" value="1"/>
</dbReference>
<dbReference type="STRING" id="260084.SAMN02927928_1313"/>